<dbReference type="EC" id="5.3.3.4" evidence="5 8"/>
<dbReference type="SUPFAM" id="SSF54909">
    <property type="entry name" value="Dimeric alpha+beta barrel"/>
    <property type="match status" value="1"/>
</dbReference>
<keyword evidence="6 9" id="KW-0058">Aromatic hydrocarbons catabolism</keyword>
<evidence type="ECO:0000256" key="1">
    <source>
        <dbReference type="ARBA" id="ARBA00001739"/>
    </source>
</evidence>
<name>A0A071MKG0_9BURK</name>
<evidence type="ECO:0000259" key="10">
    <source>
        <dbReference type="Pfam" id="PF02426"/>
    </source>
</evidence>
<dbReference type="AlphaFoldDB" id="A0A071MKG0"/>
<accession>A0A071MKG0</accession>
<evidence type="ECO:0000256" key="8">
    <source>
        <dbReference type="NCBIfam" id="TIGR03221"/>
    </source>
</evidence>
<organism evidence="11">
    <name type="scientific">Burkholderia cenocepacia</name>
    <dbReference type="NCBI Taxonomy" id="95486"/>
    <lineage>
        <taxon>Bacteria</taxon>
        <taxon>Pseudomonadati</taxon>
        <taxon>Pseudomonadota</taxon>
        <taxon>Betaproteobacteria</taxon>
        <taxon>Burkholderiales</taxon>
        <taxon>Burkholderiaceae</taxon>
        <taxon>Burkholderia</taxon>
        <taxon>Burkholderia cepacia complex</taxon>
    </lineage>
</organism>
<evidence type="ECO:0000256" key="6">
    <source>
        <dbReference type="ARBA" id="ARBA00022797"/>
    </source>
</evidence>
<dbReference type="PIRSF" id="PIRSF001486">
    <property type="entry name" value="CatC"/>
    <property type="match status" value="1"/>
</dbReference>
<dbReference type="InterPro" id="IPR026029">
    <property type="entry name" value="MLI_dom"/>
</dbReference>
<comment type="pathway">
    <text evidence="2 9">Aromatic compound metabolism; beta-ketoadipate pathway; 5-oxo-4,5-dihydro-2-furylacetate from catechol: step 3/3.</text>
</comment>
<dbReference type="Pfam" id="PF02426">
    <property type="entry name" value="MIase"/>
    <property type="match status" value="1"/>
</dbReference>
<evidence type="ECO:0000256" key="2">
    <source>
        <dbReference type="ARBA" id="ARBA00005193"/>
    </source>
</evidence>
<dbReference type="OrthoDB" id="2889526at2"/>
<comment type="catalytic activity">
    <reaction evidence="1 9">
        <text>(S)-muconolactone = (4,5-dihydro-5-oxofuran-2-yl)-acetate</text>
        <dbReference type="Rhea" id="RHEA:12348"/>
        <dbReference type="ChEBI" id="CHEBI:58425"/>
        <dbReference type="ChEBI" id="CHEBI:58736"/>
        <dbReference type="EC" id="5.3.3.4"/>
    </reaction>
</comment>
<evidence type="ECO:0000256" key="9">
    <source>
        <dbReference type="PIRNR" id="PIRNR001486"/>
    </source>
</evidence>
<dbReference type="Gene3D" id="3.30.70.1060">
    <property type="entry name" value="Dimeric alpha+beta barrel"/>
    <property type="match status" value="1"/>
</dbReference>
<evidence type="ECO:0000256" key="7">
    <source>
        <dbReference type="ARBA" id="ARBA00023235"/>
    </source>
</evidence>
<dbReference type="NCBIfam" id="TIGR03221">
    <property type="entry name" value="muco_delta"/>
    <property type="match status" value="1"/>
</dbReference>
<proteinExistence type="inferred from homology"/>
<gene>
    <name evidence="11" type="ORF">DT99_00550</name>
</gene>
<evidence type="ECO:0000256" key="5">
    <source>
        <dbReference type="ARBA" id="ARBA00012070"/>
    </source>
</evidence>
<comment type="similarity">
    <text evidence="3 9">Belongs to the muconolactone Delta-isomerase family.</text>
</comment>
<protein>
    <recommendedName>
        <fullName evidence="5 8">Muconolactone Delta-isomerase</fullName>
        <shortName evidence="9">MIase</shortName>
        <ecNumber evidence="5 8">5.3.3.4</ecNumber>
    </recommendedName>
</protein>
<keyword evidence="7 9" id="KW-0413">Isomerase</keyword>
<dbReference type="GO" id="GO:0042952">
    <property type="term" value="P:beta-ketoadipate pathway"/>
    <property type="evidence" value="ECO:0007669"/>
    <property type="project" value="UniProtKB-UniRule"/>
</dbReference>
<comment type="caution">
    <text evidence="11">The sequence shown here is derived from an EMBL/GenBank/DDBJ whole genome shotgun (WGS) entry which is preliminary data.</text>
</comment>
<dbReference type="EMBL" id="JJOA01000001">
    <property type="protein sequence ID" value="KEA61309.1"/>
    <property type="molecule type" value="Genomic_DNA"/>
</dbReference>
<reference evidence="11" key="1">
    <citation type="submission" date="2014-04" db="EMBL/GenBank/DDBJ databases">
        <title>In planta biocontrol of soil-borne Fusarium wilt of banana through a plant endophytic bacterium, Burkholderia cenocepacia 869T2.</title>
        <authorList>
            <person name="Ho Y.-N."/>
            <person name="Chiang H.-M."/>
            <person name="Chao C.-P."/>
            <person name="Su C.-C."/>
            <person name="Hsu H.-F."/>
            <person name="Guo C.-T."/>
            <person name="Hsieh J.-L."/>
            <person name="Huang C.-C."/>
        </authorList>
    </citation>
    <scope>NUCLEOTIDE SEQUENCE [LARGE SCALE GENOMIC DNA]</scope>
    <source>
        <strain evidence="11">869T2</strain>
    </source>
</reference>
<comment type="subunit">
    <text evidence="4">Homodecamer.</text>
</comment>
<evidence type="ECO:0000256" key="3">
    <source>
        <dbReference type="ARBA" id="ARBA00010882"/>
    </source>
</evidence>
<evidence type="ECO:0000313" key="11">
    <source>
        <dbReference type="EMBL" id="KEA61309.1"/>
    </source>
</evidence>
<dbReference type="UniPathway" id="UPA00157">
    <property type="reaction ID" value="UER00260"/>
</dbReference>
<evidence type="ECO:0000256" key="4">
    <source>
        <dbReference type="ARBA" id="ARBA00011365"/>
    </source>
</evidence>
<dbReference type="GO" id="GO:0016159">
    <property type="term" value="F:muconolactone delta-isomerase activity"/>
    <property type="evidence" value="ECO:0007669"/>
    <property type="project" value="UniProtKB-UniRule"/>
</dbReference>
<dbReference type="InterPro" id="IPR003464">
    <property type="entry name" value="Muconolactone_d_Isoase"/>
</dbReference>
<feature type="domain" description="Muconolactone isomerase" evidence="10">
    <location>
        <begin position="1"/>
        <end position="89"/>
    </location>
</feature>
<dbReference type="InterPro" id="IPR011008">
    <property type="entry name" value="Dimeric_a/b-barrel"/>
</dbReference>
<sequence>MLFHVEMTVRLPADMDPVKAATLKAEEKAMCQRLMNEGVWRHLWRIAGQYANVSIFDVESVQQLHDLLSQLPLFPYMEMDVRALCRHPSSIRDDDR</sequence>